<dbReference type="Gene3D" id="1.20.58.90">
    <property type="match status" value="1"/>
</dbReference>
<evidence type="ECO:0000256" key="1">
    <source>
        <dbReference type="ARBA" id="ARBA00007162"/>
    </source>
</evidence>
<dbReference type="Proteomes" id="UP000198793">
    <property type="component" value="Unassembled WGS sequence"/>
</dbReference>
<proteinExistence type="inferred from homology"/>
<gene>
    <name evidence="4" type="ORF">SAMN05192530_101166</name>
</gene>
<dbReference type="GO" id="GO:0015716">
    <property type="term" value="P:organic phosphonate transport"/>
    <property type="evidence" value="ECO:0007669"/>
    <property type="project" value="InterPro"/>
</dbReference>
<name>A0A1H0C6Z2_9HYPH</name>
<dbReference type="STRING" id="1166073.SAMN05192530_101166"/>
<evidence type="ECO:0000313" key="5">
    <source>
        <dbReference type="Proteomes" id="UP000198793"/>
    </source>
</evidence>
<dbReference type="SUPFAM" id="SSF53850">
    <property type="entry name" value="Periplasmic binding protein-like II"/>
    <property type="match status" value="1"/>
</dbReference>
<dbReference type="RefSeq" id="WP_090667494.1">
    <property type="nucleotide sequence ID" value="NZ_FNIT01000001.1"/>
</dbReference>
<organism evidence="4 5">
    <name type="scientific">Aureimonas jatrophae</name>
    <dbReference type="NCBI Taxonomy" id="1166073"/>
    <lineage>
        <taxon>Bacteria</taxon>
        <taxon>Pseudomonadati</taxon>
        <taxon>Pseudomonadota</taxon>
        <taxon>Alphaproteobacteria</taxon>
        <taxon>Hyphomicrobiales</taxon>
        <taxon>Aurantimonadaceae</taxon>
        <taxon>Aureimonas</taxon>
    </lineage>
</organism>
<dbReference type="GO" id="GO:0043190">
    <property type="term" value="C:ATP-binding cassette (ABC) transporter complex"/>
    <property type="evidence" value="ECO:0007669"/>
    <property type="project" value="InterPro"/>
</dbReference>
<feature type="chain" id="PRO_5011495783" evidence="3">
    <location>
        <begin position="24"/>
        <end position="330"/>
    </location>
</feature>
<keyword evidence="2 3" id="KW-0732">Signal</keyword>
<dbReference type="PANTHER" id="PTHR35841">
    <property type="entry name" value="PHOSPHONATES-BINDING PERIPLASMIC PROTEIN"/>
    <property type="match status" value="1"/>
</dbReference>
<dbReference type="NCBIfam" id="TIGR01098">
    <property type="entry name" value="3A0109s03R"/>
    <property type="match status" value="1"/>
</dbReference>
<evidence type="ECO:0000256" key="2">
    <source>
        <dbReference type="ARBA" id="ARBA00022729"/>
    </source>
</evidence>
<reference evidence="4 5" key="1">
    <citation type="submission" date="2016-10" db="EMBL/GenBank/DDBJ databases">
        <authorList>
            <person name="de Groot N.N."/>
        </authorList>
    </citation>
    <scope>NUCLEOTIDE SEQUENCE [LARGE SCALE GENOMIC DNA]</scope>
    <source>
        <strain evidence="5">L7-484,KACC 16230,DSM 25025</strain>
    </source>
</reference>
<accession>A0A1H0C6Z2</accession>
<dbReference type="InterPro" id="IPR017797">
    <property type="entry name" value="Phosphnate-bd"/>
</dbReference>
<dbReference type="OrthoDB" id="9802896at2"/>
<dbReference type="PANTHER" id="PTHR35841:SF1">
    <property type="entry name" value="PHOSPHONATES-BINDING PERIPLASMIC PROTEIN"/>
    <property type="match status" value="1"/>
</dbReference>
<dbReference type="InterPro" id="IPR005770">
    <property type="entry name" value="PhnD"/>
</dbReference>
<dbReference type="Gene3D" id="3.40.190.10">
    <property type="entry name" value="Periplasmic binding protein-like II"/>
    <property type="match status" value="2"/>
</dbReference>
<protein>
    <submittedName>
        <fullName evidence="4">Phosphonate transport system substrate-binding protein</fullName>
    </submittedName>
</protein>
<feature type="signal peptide" evidence="3">
    <location>
        <begin position="1"/>
        <end position="23"/>
    </location>
</feature>
<dbReference type="EMBL" id="FNIT01000001">
    <property type="protein sequence ID" value="SDN53674.1"/>
    <property type="molecule type" value="Genomic_DNA"/>
</dbReference>
<comment type="similarity">
    <text evidence="1">Belongs to the phosphate/phosphite/phosphonate binding protein family.</text>
</comment>
<dbReference type="GO" id="GO:0055085">
    <property type="term" value="P:transmembrane transport"/>
    <property type="evidence" value="ECO:0007669"/>
    <property type="project" value="InterPro"/>
</dbReference>
<dbReference type="NCBIfam" id="TIGR03431">
    <property type="entry name" value="PhnD"/>
    <property type="match status" value="1"/>
</dbReference>
<keyword evidence="5" id="KW-1185">Reference proteome</keyword>
<evidence type="ECO:0000256" key="3">
    <source>
        <dbReference type="SAM" id="SignalP"/>
    </source>
</evidence>
<dbReference type="Pfam" id="PF12974">
    <property type="entry name" value="Phosphonate-bd"/>
    <property type="match status" value="1"/>
</dbReference>
<evidence type="ECO:0000313" key="4">
    <source>
        <dbReference type="EMBL" id="SDN53674.1"/>
    </source>
</evidence>
<dbReference type="AlphaFoldDB" id="A0A1H0C6Z2"/>
<sequence>MNAILKGLAALALASAVALPAMAETVSFGIISTESQQNLRTKWEPFLADMKRETGLDIEPFFATDYAGVIEGMRFGKVQMGWFGNKSAMEAVDRAKGEVFAQTVPADGEPGYYSLILAPKDSPLTSVDDLMKCDKSVNFGLGDPNSTSGYLVPTTFIFAARNVDPKTCFRNVTNANHETNAMGVANGQLDAAANNTENMALIEKNQPAAFEKIKVIWRSPLIPSDPLVWSQDLSAETKNKIRTFVLDYGTDRTKGDKAEEMKTLAGLEWGPFRASSDDQLLPIRVMELTKSIAQTKGDVKLSAVAKAEKVKDLEARKATYEARLAQLPQG</sequence>